<feature type="transmembrane region" description="Helical" evidence="9">
    <location>
        <begin position="142"/>
        <end position="161"/>
    </location>
</feature>
<dbReference type="PROSITE" id="PS51257">
    <property type="entry name" value="PROKAR_LIPOPROTEIN"/>
    <property type="match status" value="1"/>
</dbReference>
<dbReference type="PRINTS" id="PR00410">
    <property type="entry name" value="PHEHYDRXLASE"/>
</dbReference>
<dbReference type="AlphaFoldDB" id="D6TQY2"/>
<proteinExistence type="predicted"/>
<evidence type="ECO:0000256" key="3">
    <source>
        <dbReference type="ARBA" id="ARBA00022714"/>
    </source>
</evidence>
<evidence type="ECO:0000313" key="12">
    <source>
        <dbReference type="Proteomes" id="UP000004508"/>
    </source>
</evidence>
<dbReference type="InParanoid" id="D6TQY2"/>
<evidence type="ECO:0000313" key="11">
    <source>
        <dbReference type="EMBL" id="EFH85853.1"/>
    </source>
</evidence>
<organism evidence="11 12">
    <name type="scientific">Ktedonobacter racemifer DSM 44963</name>
    <dbReference type="NCBI Taxonomy" id="485913"/>
    <lineage>
        <taxon>Bacteria</taxon>
        <taxon>Bacillati</taxon>
        <taxon>Chloroflexota</taxon>
        <taxon>Ktedonobacteria</taxon>
        <taxon>Ktedonobacterales</taxon>
        <taxon>Ktedonobacteraceae</taxon>
        <taxon>Ktedonobacter</taxon>
    </lineage>
</organism>
<dbReference type="PROSITE" id="PS51384">
    <property type="entry name" value="FAD_FR"/>
    <property type="match status" value="1"/>
</dbReference>
<accession>D6TQY2</accession>
<feature type="transmembrane region" description="Helical" evidence="9">
    <location>
        <begin position="97"/>
        <end position="114"/>
    </location>
</feature>
<keyword evidence="9" id="KW-0812">Transmembrane</keyword>
<feature type="domain" description="FAD-binding FR-type" evidence="10">
    <location>
        <begin position="267"/>
        <end position="370"/>
    </location>
</feature>
<sequence>MITKPIDYVLDRITMYRLVLYALIGMLGLAMLLSCFKLLSFSPLMLLASTLFLLIMCWAMNTILARVFAVPANVESATITALILALILDPAQSSGDIQFLGWAAILAMASKYILAVRHKHLFNPAAIAVVITAVVLNKSASWWVGTTDMLPLVLFGGWLVARKIRQEDVVLVCCGVALACSCVVTLLQGNALLTHLKQMLLGSPLFFFTTIMLTEPLTAPPTRSLRRLYAAIVGVLFIPQLHIGSVYSTPEIALVLGNIFSYLVSPKTKVLLKLSRKVKLAPGVMDFVFKPSQQLAFAPGQYMEFTLDHPHADSRGNRRYFTLASSPTEKLVHVGIRFYPEGSSFKHAMTTMDGRTKIMAAQIAGDFTLPANPQQKLVFIAGGIGITPFRSMLKYLLDTREKRDIILFYVNKTANEFVYVDVLQAAQAQLGAKVYPVVTDTTAVPRNWPGLVGRLNEQVIYATVPDYRERTYYLSGPPEMVRASVEMLGHMHIRPNQIKKDFFPGLT</sequence>
<dbReference type="OrthoDB" id="9796486at2"/>
<dbReference type="GO" id="GO:0046872">
    <property type="term" value="F:metal ion binding"/>
    <property type="evidence" value="ECO:0007669"/>
    <property type="project" value="UniProtKB-KW"/>
</dbReference>
<dbReference type="STRING" id="485913.Krac_7104"/>
<name>D6TQY2_KTERA</name>
<dbReference type="CDD" id="cd00322">
    <property type="entry name" value="FNR_like"/>
    <property type="match status" value="1"/>
</dbReference>
<evidence type="ECO:0000256" key="6">
    <source>
        <dbReference type="ARBA" id="ARBA00023002"/>
    </source>
</evidence>
<comment type="caution">
    <text evidence="11">The sequence shown here is derived from an EMBL/GenBank/DDBJ whole genome shotgun (WGS) entry which is preliminary data.</text>
</comment>
<keyword evidence="5" id="KW-0274">FAD</keyword>
<evidence type="ECO:0000256" key="5">
    <source>
        <dbReference type="ARBA" id="ARBA00022827"/>
    </source>
</evidence>
<dbReference type="EMBL" id="ADVG01000002">
    <property type="protein sequence ID" value="EFH85853.1"/>
    <property type="molecule type" value="Genomic_DNA"/>
</dbReference>
<dbReference type="PANTHER" id="PTHR47354:SF6">
    <property type="entry name" value="NADH OXIDOREDUCTASE HCR"/>
    <property type="match status" value="1"/>
</dbReference>
<dbReference type="GO" id="GO:0016491">
    <property type="term" value="F:oxidoreductase activity"/>
    <property type="evidence" value="ECO:0007669"/>
    <property type="project" value="UniProtKB-KW"/>
</dbReference>
<keyword evidence="8" id="KW-0411">Iron-sulfur</keyword>
<keyword evidence="4" id="KW-0479">Metal-binding</keyword>
<feature type="transmembrane region" description="Helical" evidence="9">
    <location>
        <begin position="18"/>
        <end position="39"/>
    </location>
</feature>
<keyword evidence="12" id="KW-1185">Reference proteome</keyword>
<dbReference type="Gene3D" id="3.40.50.80">
    <property type="entry name" value="Nucleotide-binding domain of ferredoxin-NADP reductase (FNR) module"/>
    <property type="match status" value="1"/>
</dbReference>
<comment type="cofactor">
    <cofactor evidence="1">
        <name>FAD</name>
        <dbReference type="ChEBI" id="CHEBI:57692"/>
    </cofactor>
</comment>
<dbReference type="InterPro" id="IPR001433">
    <property type="entry name" value="OxRdtase_FAD/NAD-bd"/>
</dbReference>
<feature type="transmembrane region" description="Helical" evidence="9">
    <location>
        <begin position="121"/>
        <end position="136"/>
    </location>
</feature>
<dbReference type="Proteomes" id="UP000004508">
    <property type="component" value="Unassembled WGS sequence"/>
</dbReference>
<evidence type="ECO:0000256" key="4">
    <source>
        <dbReference type="ARBA" id="ARBA00022723"/>
    </source>
</evidence>
<evidence type="ECO:0000256" key="2">
    <source>
        <dbReference type="ARBA" id="ARBA00022630"/>
    </source>
</evidence>
<dbReference type="Pfam" id="PF00175">
    <property type="entry name" value="NAD_binding_1"/>
    <property type="match status" value="1"/>
</dbReference>
<feature type="transmembrane region" description="Helical" evidence="9">
    <location>
        <begin position="45"/>
        <end position="65"/>
    </location>
</feature>
<dbReference type="SUPFAM" id="SSF63380">
    <property type="entry name" value="Riboflavin synthase domain-like"/>
    <property type="match status" value="1"/>
</dbReference>
<keyword evidence="3" id="KW-0001">2Fe-2S</keyword>
<dbReference type="InterPro" id="IPR039261">
    <property type="entry name" value="FNR_nucleotide-bd"/>
</dbReference>
<gene>
    <name evidence="11" type="ORF">Krac_7104</name>
</gene>
<keyword evidence="6" id="KW-0560">Oxidoreductase</keyword>
<dbReference type="GO" id="GO:0051537">
    <property type="term" value="F:2 iron, 2 sulfur cluster binding"/>
    <property type="evidence" value="ECO:0007669"/>
    <property type="project" value="UniProtKB-KW"/>
</dbReference>
<dbReference type="Gene3D" id="2.40.30.10">
    <property type="entry name" value="Translation factors"/>
    <property type="match status" value="1"/>
</dbReference>
<keyword evidence="9" id="KW-1133">Transmembrane helix</keyword>
<keyword evidence="7" id="KW-0408">Iron</keyword>
<feature type="transmembrane region" description="Helical" evidence="9">
    <location>
        <begin position="168"/>
        <end position="187"/>
    </location>
</feature>
<keyword evidence="9" id="KW-0472">Membrane</keyword>
<evidence type="ECO:0000256" key="7">
    <source>
        <dbReference type="ARBA" id="ARBA00023004"/>
    </source>
</evidence>
<dbReference type="SUPFAM" id="SSF52343">
    <property type="entry name" value="Ferredoxin reductase-like, C-terminal NADP-linked domain"/>
    <property type="match status" value="1"/>
</dbReference>
<dbReference type="InterPro" id="IPR017927">
    <property type="entry name" value="FAD-bd_FR_type"/>
</dbReference>
<dbReference type="eggNOG" id="COG1018">
    <property type="taxonomic scope" value="Bacteria"/>
</dbReference>
<evidence type="ECO:0000256" key="9">
    <source>
        <dbReference type="SAM" id="Phobius"/>
    </source>
</evidence>
<dbReference type="InterPro" id="IPR050415">
    <property type="entry name" value="MRET"/>
</dbReference>
<feature type="transmembrane region" description="Helical" evidence="9">
    <location>
        <begin position="72"/>
        <end position="91"/>
    </location>
</feature>
<protein>
    <submittedName>
        <fullName evidence="11">Oxidoreductase FAD/NAD(P)-binding domain protein</fullName>
    </submittedName>
</protein>
<reference evidence="11 12" key="1">
    <citation type="journal article" date="2011" name="Stand. Genomic Sci.">
        <title>Non-contiguous finished genome sequence and contextual data of the filamentous soil bacterium Ktedonobacter racemifer type strain (SOSP1-21).</title>
        <authorList>
            <person name="Chang Y.J."/>
            <person name="Land M."/>
            <person name="Hauser L."/>
            <person name="Chertkov O."/>
            <person name="Del Rio T.G."/>
            <person name="Nolan M."/>
            <person name="Copeland A."/>
            <person name="Tice H."/>
            <person name="Cheng J.F."/>
            <person name="Lucas S."/>
            <person name="Han C."/>
            <person name="Goodwin L."/>
            <person name="Pitluck S."/>
            <person name="Ivanova N."/>
            <person name="Ovchinikova G."/>
            <person name="Pati A."/>
            <person name="Chen A."/>
            <person name="Palaniappan K."/>
            <person name="Mavromatis K."/>
            <person name="Liolios K."/>
            <person name="Brettin T."/>
            <person name="Fiebig A."/>
            <person name="Rohde M."/>
            <person name="Abt B."/>
            <person name="Goker M."/>
            <person name="Detter J.C."/>
            <person name="Woyke T."/>
            <person name="Bristow J."/>
            <person name="Eisen J.A."/>
            <person name="Markowitz V."/>
            <person name="Hugenholtz P."/>
            <person name="Kyrpides N.C."/>
            <person name="Klenk H.P."/>
            <person name="Lapidus A."/>
        </authorList>
    </citation>
    <scope>NUCLEOTIDE SEQUENCE [LARGE SCALE GENOMIC DNA]</scope>
    <source>
        <strain evidence="12">DSM 44963</strain>
    </source>
</reference>
<evidence type="ECO:0000259" key="10">
    <source>
        <dbReference type="PROSITE" id="PS51384"/>
    </source>
</evidence>
<evidence type="ECO:0000256" key="1">
    <source>
        <dbReference type="ARBA" id="ARBA00001974"/>
    </source>
</evidence>
<dbReference type="PANTHER" id="PTHR47354">
    <property type="entry name" value="NADH OXIDOREDUCTASE HCR"/>
    <property type="match status" value="1"/>
</dbReference>
<evidence type="ECO:0000256" key="8">
    <source>
        <dbReference type="ARBA" id="ARBA00023014"/>
    </source>
</evidence>
<keyword evidence="2" id="KW-0285">Flavoprotein</keyword>
<dbReference type="InterPro" id="IPR017938">
    <property type="entry name" value="Riboflavin_synthase-like_b-brl"/>
</dbReference>